<dbReference type="InterPro" id="IPR052924">
    <property type="entry name" value="OsmC/Ohr_hydroprdx_reductase"/>
</dbReference>
<accession>A0A1G7GNT5</accession>
<keyword evidence="4" id="KW-1185">Reference proteome</keyword>
<dbReference type="InterPro" id="IPR003718">
    <property type="entry name" value="OsmC/Ohr_fam"/>
</dbReference>
<evidence type="ECO:0000313" key="1">
    <source>
        <dbReference type="EMBL" id="RSK24123.1"/>
    </source>
</evidence>
<dbReference type="RefSeq" id="WP_092098787.1">
    <property type="nucleotide sequence ID" value="NZ_FNAR01000028.1"/>
</dbReference>
<protein>
    <submittedName>
        <fullName evidence="1">OsmC family peroxiredoxin</fullName>
    </submittedName>
    <submittedName>
        <fullName evidence="2">Uncharacterized OsmC-related protein</fullName>
    </submittedName>
</protein>
<gene>
    <name evidence="1" type="ORF">EJA12_14565</name>
    <name evidence="2" type="ORF">SAMN04488126_1284</name>
</gene>
<dbReference type="OrthoDB" id="1433018at2"/>
<evidence type="ECO:0000313" key="3">
    <source>
        <dbReference type="Proteomes" id="UP000198823"/>
    </source>
</evidence>
<organism evidence="2 3">
    <name type="scientific">Bhargavaea beijingensis</name>
    <dbReference type="NCBI Taxonomy" id="426756"/>
    <lineage>
        <taxon>Bacteria</taxon>
        <taxon>Bacillati</taxon>
        <taxon>Bacillota</taxon>
        <taxon>Bacilli</taxon>
        <taxon>Bacillales</taxon>
        <taxon>Caryophanaceae</taxon>
        <taxon>Bhargavaea</taxon>
    </lineage>
</organism>
<sequence>MGILNVQATATLKENVRVEVEARGHRLIIDEPEALGGTDQGMNPVELLLSALGACQAIVARTYAKKFGIDLKSFRVDLEGELDIDGFLAKSDVRAGFRKITPVFYLDTDAAEEKVQAFKEFLEAHCPVGDSIANPVELLPAKVVIGSPAAD</sequence>
<dbReference type="PANTHER" id="PTHR35368:SF1">
    <property type="entry name" value="HYDROPEROXIDE REDUCTASE"/>
    <property type="match status" value="1"/>
</dbReference>
<dbReference type="SUPFAM" id="SSF82784">
    <property type="entry name" value="OsmC-like"/>
    <property type="match status" value="1"/>
</dbReference>
<evidence type="ECO:0000313" key="2">
    <source>
        <dbReference type="EMBL" id="SDE89659.1"/>
    </source>
</evidence>
<proteinExistence type="predicted"/>
<dbReference type="PANTHER" id="PTHR35368">
    <property type="entry name" value="HYDROPEROXIDE REDUCTASE"/>
    <property type="match status" value="1"/>
</dbReference>
<reference evidence="2 3" key="1">
    <citation type="submission" date="2016-10" db="EMBL/GenBank/DDBJ databases">
        <authorList>
            <person name="de Groot N.N."/>
        </authorList>
    </citation>
    <scope>NUCLEOTIDE SEQUENCE [LARGE SCALE GENOMIC DNA]</scope>
    <source>
        <strain evidence="2 3">CGMCC 1.6762</strain>
    </source>
</reference>
<dbReference type="Gene3D" id="3.30.300.20">
    <property type="match status" value="1"/>
</dbReference>
<dbReference type="EMBL" id="RWGW01000035">
    <property type="protein sequence ID" value="RSK24123.1"/>
    <property type="molecule type" value="Genomic_DNA"/>
</dbReference>
<dbReference type="Proteomes" id="UP000272481">
    <property type="component" value="Unassembled WGS sequence"/>
</dbReference>
<dbReference type="Pfam" id="PF02566">
    <property type="entry name" value="OsmC"/>
    <property type="match status" value="1"/>
</dbReference>
<dbReference type="Proteomes" id="UP000198823">
    <property type="component" value="Unassembled WGS sequence"/>
</dbReference>
<reference evidence="1 4" key="2">
    <citation type="submission" date="2018-12" db="EMBL/GenBank/DDBJ databases">
        <title>Comparitive functional genomics of dry heat resistant strains isolated from the viking spacecraft.</title>
        <authorList>
            <person name="Seuylemezian A."/>
            <person name="Vaishampayan P."/>
        </authorList>
    </citation>
    <scope>NUCLEOTIDE SEQUENCE [LARGE SCALE GENOMIC DNA]</scope>
    <source>
        <strain evidence="1 4">M6-11</strain>
    </source>
</reference>
<name>A0A1G7GNT5_9BACL</name>
<dbReference type="EMBL" id="FNAR01000028">
    <property type="protein sequence ID" value="SDE89659.1"/>
    <property type="molecule type" value="Genomic_DNA"/>
</dbReference>
<dbReference type="AlphaFoldDB" id="A0A1G7GNT5"/>
<dbReference type="InterPro" id="IPR015946">
    <property type="entry name" value="KH_dom-like_a/b"/>
</dbReference>
<dbReference type="InterPro" id="IPR036102">
    <property type="entry name" value="OsmC/Ohrsf"/>
</dbReference>
<evidence type="ECO:0000313" key="4">
    <source>
        <dbReference type="Proteomes" id="UP000272481"/>
    </source>
</evidence>